<feature type="region of interest" description="Disordered" evidence="6">
    <location>
        <begin position="23"/>
        <end position="63"/>
    </location>
</feature>
<feature type="compositionally biased region" description="Pro residues" evidence="6">
    <location>
        <begin position="48"/>
        <end position="62"/>
    </location>
</feature>
<keyword evidence="2" id="KW-0479">Metal-binding</keyword>
<feature type="domain" description="C3HC-type" evidence="7">
    <location>
        <begin position="122"/>
        <end position="221"/>
    </location>
</feature>
<feature type="compositionally biased region" description="Basic and acidic residues" evidence="6">
    <location>
        <begin position="23"/>
        <end position="35"/>
    </location>
</feature>
<dbReference type="AlphaFoldDB" id="A0AB34JP20"/>
<dbReference type="EMBL" id="JBGBPQ010000006">
    <property type="protein sequence ID" value="KAL1523429.1"/>
    <property type="molecule type" value="Genomic_DNA"/>
</dbReference>
<feature type="region of interest" description="Disordered" evidence="6">
    <location>
        <begin position="346"/>
        <end position="393"/>
    </location>
</feature>
<dbReference type="Proteomes" id="UP001515480">
    <property type="component" value="Unassembled WGS sequence"/>
</dbReference>
<protein>
    <recommendedName>
        <fullName evidence="11">C3HC-type domain-containing protein</fullName>
    </recommendedName>
</protein>
<dbReference type="InterPro" id="IPR012935">
    <property type="entry name" value="NuBaID_N"/>
</dbReference>
<dbReference type="InterPro" id="IPR013909">
    <property type="entry name" value="NuBaID_C"/>
</dbReference>
<organism evidence="9 10">
    <name type="scientific">Prymnesium parvum</name>
    <name type="common">Toxic golden alga</name>
    <dbReference type="NCBI Taxonomy" id="97485"/>
    <lineage>
        <taxon>Eukaryota</taxon>
        <taxon>Haptista</taxon>
        <taxon>Haptophyta</taxon>
        <taxon>Prymnesiophyceae</taxon>
        <taxon>Prymnesiales</taxon>
        <taxon>Prymnesiaceae</taxon>
        <taxon>Prymnesium</taxon>
    </lineage>
</organism>
<comment type="subcellular location">
    <subcellularLocation>
        <location evidence="1">Nucleus</location>
    </subcellularLocation>
</comment>
<evidence type="ECO:0000259" key="7">
    <source>
        <dbReference type="Pfam" id="PF07967"/>
    </source>
</evidence>
<evidence type="ECO:0000256" key="5">
    <source>
        <dbReference type="ARBA" id="ARBA00023242"/>
    </source>
</evidence>
<evidence type="ECO:0000256" key="4">
    <source>
        <dbReference type="ARBA" id="ARBA00022833"/>
    </source>
</evidence>
<dbReference type="GO" id="GO:0008270">
    <property type="term" value="F:zinc ion binding"/>
    <property type="evidence" value="ECO:0007669"/>
    <property type="project" value="UniProtKB-KW"/>
</dbReference>
<dbReference type="PANTHER" id="PTHR15835">
    <property type="entry name" value="NUCLEAR-INTERACTING PARTNER OF ALK"/>
    <property type="match status" value="1"/>
</dbReference>
<reference evidence="9 10" key="1">
    <citation type="journal article" date="2024" name="Science">
        <title>Giant polyketide synthase enzymes in the biosynthesis of giant marine polyether toxins.</title>
        <authorList>
            <person name="Fallon T.R."/>
            <person name="Shende V.V."/>
            <person name="Wierzbicki I.H."/>
            <person name="Pendleton A.L."/>
            <person name="Watervoot N.F."/>
            <person name="Auber R.P."/>
            <person name="Gonzalez D.J."/>
            <person name="Wisecaver J.H."/>
            <person name="Moore B.S."/>
        </authorList>
    </citation>
    <scope>NUCLEOTIDE SEQUENCE [LARGE SCALE GENOMIC DNA]</scope>
    <source>
        <strain evidence="9 10">12B1</strain>
    </source>
</reference>
<evidence type="ECO:0000313" key="9">
    <source>
        <dbReference type="EMBL" id="KAL1523429.1"/>
    </source>
</evidence>
<evidence type="ECO:0008006" key="11">
    <source>
        <dbReference type="Google" id="ProtNLM"/>
    </source>
</evidence>
<dbReference type="PANTHER" id="PTHR15835:SF6">
    <property type="entry name" value="ZINC FINGER C3HC-TYPE PROTEIN 1"/>
    <property type="match status" value="1"/>
</dbReference>
<feature type="domain" description="NuBaID C-terminal" evidence="8">
    <location>
        <begin position="308"/>
        <end position="405"/>
    </location>
</feature>
<evidence type="ECO:0000256" key="1">
    <source>
        <dbReference type="ARBA" id="ARBA00004123"/>
    </source>
</evidence>
<comment type="caution">
    <text evidence="9">The sequence shown here is derived from an EMBL/GenBank/DDBJ whole genome shotgun (WGS) entry which is preliminary data.</text>
</comment>
<evidence type="ECO:0000256" key="2">
    <source>
        <dbReference type="ARBA" id="ARBA00022723"/>
    </source>
</evidence>
<dbReference type="GO" id="GO:0005634">
    <property type="term" value="C:nucleus"/>
    <property type="evidence" value="ECO:0007669"/>
    <property type="project" value="UniProtKB-SubCell"/>
</dbReference>
<feature type="compositionally biased region" description="Low complexity" evidence="6">
    <location>
        <begin position="36"/>
        <end position="47"/>
    </location>
</feature>
<dbReference type="Pfam" id="PF07967">
    <property type="entry name" value="zf-C3HC"/>
    <property type="match status" value="1"/>
</dbReference>
<keyword evidence="3" id="KW-0863">Zinc-finger</keyword>
<keyword evidence="10" id="KW-1185">Reference proteome</keyword>
<keyword evidence="5" id="KW-0539">Nucleus</keyword>
<gene>
    <name evidence="9" type="ORF">AB1Y20_018369</name>
</gene>
<keyword evidence="4" id="KW-0862">Zinc</keyword>
<feature type="compositionally biased region" description="Low complexity" evidence="6">
    <location>
        <begin position="373"/>
        <end position="390"/>
    </location>
</feature>
<evidence type="ECO:0000256" key="3">
    <source>
        <dbReference type="ARBA" id="ARBA00022771"/>
    </source>
</evidence>
<sequence length="452" mass="47126">MSSARLKRQVDSILASLDVALDADSRHPAPPERAADPLPSQSSLDSPSAPPIPPPIAPPPSPFSIASGTALLGASRGLFAPAGSANEHSAQLARPTHDGCLTLSQLETLVDSATPQPAGCRPYEYADYLQRVATFRMAFFWFDMPDELSPPQCARHGWCLSSRETLGCTVCGSYIKTPHSLLSSAAGPLSAQLAAQLATAHRELCPWRGSACPESFASLLLPGRHGAAPSLPKGRVQTREALRQRARSLHELQPLPALAPTTDEPLAECARLCGLATAKELLAALKQLAGPPPNSSRTAADEEATERALVLAALGWQASASVPHAIECPEDGRTVGLWRHGAAPRPAAAPAVEPSASAPRFGGPSRPPNERTSPVAPRAAGASAAASAEPLDPIGAHRSWSPWLRITPSDTHPTWMRCIALLGPAAAAPPAASTPVAVSRASQVLSELRGLV</sequence>
<evidence type="ECO:0000313" key="10">
    <source>
        <dbReference type="Proteomes" id="UP001515480"/>
    </source>
</evidence>
<feature type="compositionally biased region" description="Low complexity" evidence="6">
    <location>
        <begin position="346"/>
        <end position="360"/>
    </location>
</feature>
<accession>A0AB34JP20</accession>
<evidence type="ECO:0000259" key="8">
    <source>
        <dbReference type="Pfam" id="PF08600"/>
    </source>
</evidence>
<name>A0AB34JP20_PRYPA</name>
<proteinExistence type="predicted"/>
<dbReference type="Pfam" id="PF08600">
    <property type="entry name" value="NuBaID_C"/>
    <property type="match status" value="1"/>
</dbReference>
<evidence type="ECO:0000256" key="6">
    <source>
        <dbReference type="SAM" id="MobiDB-lite"/>
    </source>
</evidence>